<feature type="domain" description="Acyltransferase 3" evidence="2">
    <location>
        <begin position="28"/>
        <end position="357"/>
    </location>
</feature>
<accession>A0A1V9F7A3</accession>
<dbReference type="Proteomes" id="UP000192610">
    <property type="component" value="Unassembled WGS sequence"/>
</dbReference>
<feature type="transmembrane region" description="Helical" evidence="1">
    <location>
        <begin position="308"/>
        <end position="330"/>
    </location>
</feature>
<dbReference type="OrthoDB" id="290051at2"/>
<dbReference type="AlphaFoldDB" id="A0A1V9F7A3"/>
<gene>
    <name evidence="3" type="ORF">A4H97_22335</name>
</gene>
<feature type="transmembrane region" description="Helical" evidence="1">
    <location>
        <begin position="94"/>
        <end position="116"/>
    </location>
</feature>
<evidence type="ECO:0000259" key="2">
    <source>
        <dbReference type="Pfam" id="PF01757"/>
    </source>
</evidence>
<dbReference type="GO" id="GO:0016020">
    <property type="term" value="C:membrane"/>
    <property type="evidence" value="ECO:0007669"/>
    <property type="project" value="TreeGrafter"/>
</dbReference>
<organism evidence="3 4">
    <name type="scientific">Niastella yeongjuensis</name>
    <dbReference type="NCBI Taxonomy" id="354355"/>
    <lineage>
        <taxon>Bacteria</taxon>
        <taxon>Pseudomonadati</taxon>
        <taxon>Bacteroidota</taxon>
        <taxon>Chitinophagia</taxon>
        <taxon>Chitinophagales</taxon>
        <taxon>Chitinophagaceae</taxon>
        <taxon>Niastella</taxon>
    </lineage>
</organism>
<dbReference type="InterPro" id="IPR002656">
    <property type="entry name" value="Acyl_transf_3_dom"/>
</dbReference>
<dbReference type="GO" id="GO:0016747">
    <property type="term" value="F:acyltransferase activity, transferring groups other than amino-acyl groups"/>
    <property type="evidence" value="ECO:0007669"/>
    <property type="project" value="InterPro"/>
</dbReference>
<comment type="caution">
    <text evidence="3">The sequence shown here is derived from an EMBL/GenBank/DDBJ whole genome shotgun (WGS) entry which is preliminary data.</text>
</comment>
<feature type="transmembrane region" description="Helical" evidence="1">
    <location>
        <begin position="237"/>
        <end position="257"/>
    </location>
</feature>
<sequence>MEAPVSGFGMQTQPSHAISANGAGKYIPALDGLRGVAILLVISYHYFVKYTNWVQPGWSGVDLFFVLSGYLITKRLIENNDHPNRYVLFYRNRALRILPLYYLVLILFYAGIYIIVSPQNIHRFDFYLNNKARYLLFLQNWLFLHTRPPEGHLIHLWSLAIEEQFYLVWPLFLYAFYKNKHFKNILWGIIIFVLVFRNILYYFNNQPIYYFHTLCRIDPLACGALIYFVSPDKKQAAIIKWLGIAGALVIIAGILVIKTPWPTSAFNTTIGYSAFAFLFASVLYNTIHNPGSLTAVLKNPALRFIGKISFGLYIFHLLVLDSCLQGISTILQQLFHAPVVKYLPEIICLLISFILSIISYFFYESYFLKLKNNLTR</sequence>
<keyword evidence="1" id="KW-1133">Transmembrane helix</keyword>
<evidence type="ECO:0000313" key="3">
    <source>
        <dbReference type="EMBL" id="OQP54238.1"/>
    </source>
</evidence>
<name>A0A1V9F7A3_9BACT</name>
<dbReference type="STRING" id="354355.SAMN05660816_05243"/>
<feature type="transmembrane region" description="Helical" evidence="1">
    <location>
        <begin position="209"/>
        <end position="230"/>
    </location>
</feature>
<keyword evidence="1" id="KW-0812">Transmembrane</keyword>
<dbReference type="PANTHER" id="PTHR23028:SF53">
    <property type="entry name" value="ACYL_TRANSF_3 DOMAIN-CONTAINING PROTEIN"/>
    <property type="match status" value="1"/>
</dbReference>
<feature type="transmembrane region" description="Helical" evidence="1">
    <location>
        <begin position="269"/>
        <end position="287"/>
    </location>
</feature>
<feature type="transmembrane region" description="Helical" evidence="1">
    <location>
        <begin position="154"/>
        <end position="177"/>
    </location>
</feature>
<reference evidence="4" key="1">
    <citation type="submission" date="2016-04" db="EMBL/GenBank/DDBJ databases">
        <authorList>
            <person name="Chen L."/>
            <person name="Zhuang W."/>
            <person name="Wang G."/>
        </authorList>
    </citation>
    <scope>NUCLEOTIDE SEQUENCE [LARGE SCALE GENOMIC DNA]</scope>
    <source>
        <strain evidence="4">17621</strain>
    </source>
</reference>
<dbReference type="PANTHER" id="PTHR23028">
    <property type="entry name" value="ACETYLTRANSFERASE"/>
    <property type="match status" value="1"/>
</dbReference>
<evidence type="ECO:0000256" key="1">
    <source>
        <dbReference type="SAM" id="Phobius"/>
    </source>
</evidence>
<keyword evidence="1" id="KW-0472">Membrane</keyword>
<proteinExistence type="predicted"/>
<dbReference type="EMBL" id="LVXG01000004">
    <property type="protein sequence ID" value="OQP54238.1"/>
    <property type="molecule type" value="Genomic_DNA"/>
</dbReference>
<dbReference type="InterPro" id="IPR050879">
    <property type="entry name" value="Acyltransferase_3"/>
</dbReference>
<feature type="transmembrane region" description="Helical" evidence="1">
    <location>
        <begin position="342"/>
        <end position="363"/>
    </location>
</feature>
<dbReference type="GO" id="GO:0000271">
    <property type="term" value="P:polysaccharide biosynthetic process"/>
    <property type="evidence" value="ECO:0007669"/>
    <property type="project" value="TreeGrafter"/>
</dbReference>
<keyword evidence="4" id="KW-1185">Reference proteome</keyword>
<feature type="transmembrane region" description="Helical" evidence="1">
    <location>
        <begin position="184"/>
        <end position="203"/>
    </location>
</feature>
<dbReference type="RefSeq" id="WP_081197545.1">
    <property type="nucleotide sequence ID" value="NZ_FOCZ01000011.1"/>
</dbReference>
<feature type="transmembrane region" description="Helical" evidence="1">
    <location>
        <begin position="53"/>
        <end position="73"/>
    </location>
</feature>
<protein>
    <recommendedName>
        <fullName evidence="2">Acyltransferase 3 domain-containing protein</fullName>
    </recommendedName>
</protein>
<evidence type="ECO:0000313" key="4">
    <source>
        <dbReference type="Proteomes" id="UP000192610"/>
    </source>
</evidence>
<dbReference type="Pfam" id="PF01757">
    <property type="entry name" value="Acyl_transf_3"/>
    <property type="match status" value="1"/>
</dbReference>